<dbReference type="CDD" id="cd07377">
    <property type="entry name" value="WHTH_GntR"/>
    <property type="match status" value="1"/>
</dbReference>
<dbReference type="SMART" id="SM00345">
    <property type="entry name" value="HTH_GNTR"/>
    <property type="match status" value="1"/>
</dbReference>
<dbReference type="InterPro" id="IPR015421">
    <property type="entry name" value="PyrdxlP-dep_Trfase_major"/>
</dbReference>
<dbReference type="InterPro" id="IPR015422">
    <property type="entry name" value="PyrdxlP-dep_Trfase_small"/>
</dbReference>
<keyword evidence="4" id="KW-0238">DNA-binding</keyword>
<dbReference type="PANTHER" id="PTHR46577">
    <property type="entry name" value="HTH-TYPE TRANSCRIPTIONAL REGULATORY PROTEIN GABR"/>
    <property type="match status" value="1"/>
</dbReference>
<gene>
    <name evidence="7" type="ORF">GCM10010468_05360</name>
</gene>
<dbReference type="CDD" id="cd00609">
    <property type="entry name" value="AAT_like"/>
    <property type="match status" value="1"/>
</dbReference>
<dbReference type="InterPro" id="IPR051446">
    <property type="entry name" value="HTH_trans_reg/aminotransferase"/>
</dbReference>
<evidence type="ECO:0000313" key="8">
    <source>
        <dbReference type="Proteomes" id="UP001501237"/>
    </source>
</evidence>
<dbReference type="RefSeq" id="WP_344821672.1">
    <property type="nucleotide sequence ID" value="NZ_BAAAUV010000001.1"/>
</dbReference>
<evidence type="ECO:0000256" key="4">
    <source>
        <dbReference type="ARBA" id="ARBA00023125"/>
    </source>
</evidence>
<evidence type="ECO:0000256" key="2">
    <source>
        <dbReference type="ARBA" id="ARBA00022898"/>
    </source>
</evidence>
<comment type="similarity">
    <text evidence="1">In the C-terminal section; belongs to the class-I pyridoxal-phosphate-dependent aminotransferase family.</text>
</comment>
<name>A0ABP6Q0U2_9ACTN</name>
<dbReference type="Gene3D" id="3.40.640.10">
    <property type="entry name" value="Type I PLP-dependent aspartate aminotransferase-like (Major domain)"/>
    <property type="match status" value="1"/>
</dbReference>
<dbReference type="PRINTS" id="PR00035">
    <property type="entry name" value="HTHGNTR"/>
</dbReference>
<dbReference type="Pfam" id="PF00155">
    <property type="entry name" value="Aminotran_1_2"/>
    <property type="match status" value="1"/>
</dbReference>
<keyword evidence="3" id="KW-0805">Transcription regulation</keyword>
<dbReference type="Gene3D" id="3.90.1150.10">
    <property type="entry name" value="Aspartate Aminotransferase, domain 1"/>
    <property type="match status" value="1"/>
</dbReference>
<evidence type="ECO:0000259" key="6">
    <source>
        <dbReference type="PROSITE" id="PS50949"/>
    </source>
</evidence>
<dbReference type="SUPFAM" id="SSF53383">
    <property type="entry name" value="PLP-dependent transferases"/>
    <property type="match status" value="1"/>
</dbReference>
<sequence>MSETRYVSGLQVARLLGEVPHERPVYVALARGLRGLIQDGKVALRVRLPAERDLATALGVSRTTVTAAYDALREDGYITSRQGAGSWTALPLAQPLSGGAPRFTAQHGRVDGMTDLGCAAPAAPEVFAECVEAAVRELPRYSCGAGYEPNGVMALRVAIAERYTRRGLPTRPEEIVVTTGAQHACALLFRTLANSGDTVMVERPTYPHALSSLRDRGARLVPVGVHDGWDVELMGAAMRQAAARLAYTVPDFQNPTGHLMAEETREGVVAAARAAQAQVISDETFAELEIDVPPVRPMACFDAGGRVISVGSASKLFWGGLRVGWIRTSIPLAARLAVAREPMDIGTPILDQLIVAELFQRIEEVRAERRRLLLASRDALVDALNLRLPEWTFTVPGGGMSLWVRLPAPVAVQVSEAALRRGVRIVPGPVFGVDGVLEDCFRIPFVLTPDVLTETVDRLAAAYADIESLPLARPLPAYV</sequence>
<dbReference type="Proteomes" id="UP001501237">
    <property type="component" value="Unassembled WGS sequence"/>
</dbReference>
<dbReference type="Gene3D" id="1.10.10.10">
    <property type="entry name" value="Winged helix-like DNA-binding domain superfamily/Winged helix DNA-binding domain"/>
    <property type="match status" value="1"/>
</dbReference>
<evidence type="ECO:0000256" key="5">
    <source>
        <dbReference type="ARBA" id="ARBA00023163"/>
    </source>
</evidence>
<dbReference type="InterPro" id="IPR000524">
    <property type="entry name" value="Tscrpt_reg_HTH_GntR"/>
</dbReference>
<dbReference type="InterPro" id="IPR036390">
    <property type="entry name" value="WH_DNA-bd_sf"/>
</dbReference>
<protein>
    <submittedName>
        <fullName evidence="7">PLP-dependent aminotransferase family protein</fullName>
    </submittedName>
</protein>
<keyword evidence="8" id="KW-1185">Reference proteome</keyword>
<keyword evidence="5" id="KW-0804">Transcription</keyword>
<dbReference type="InterPro" id="IPR036388">
    <property type="entry name" value="WH-like_DNA-bd_sf"/>
</dbReference>
<evidence type="ECO:0000256" key="1">
    <source>
        <dbReference type="ARBA" id="ARBA00005384"/>
    </source>
</evidence>
<dbReference type="Pfam" id="PF00392">
    <property type="entry name" value="GntR"/>
    <property type="match status" value="1"/>
</dbReference>
<dbReference type="EMBL" id="BAAAUV010000001">
    <property type="protein sequence ID" value="GAA3195227.1"/>
    <property type="molecule type" value="Genomic_DNA"/>
</dbReference>
<keyword evidence="7" id="KW-0032">Aminotransferase</keyword>
<dbReference type="InterPro" id="IPR004839">
    <property type="entry name" value="Aminotransferase_I/II_large"/>
</dbReference>
<evidence type="ECO:0000313" key="7">
    <source>
        <dbReference type="EMBL" id="GAA3195227.1"/>
    </source>
</evidence>
<feature type="domain" description="HTH gntR-type" evidence="6">
    <location>
        <begin position="23"/>
        <end position="91"/>
    </location>
</feature>
<dbReference type="GO" id="GO:0008483">
    <property type="term" value="F:transaminase activity"/>
    <property type="evidence" value="ECO:0007669"/>
    <property type="project" value="UniProtKB-KW"/>
</dbReference>
<dbReference type="PANTHER" id="PTHR46577:SF1">
    <property type="entry name" value="HTH-TYPE TRANSCRIPTIONAL REGULATORY PROTEIN GABR"/>
    <property type="match status" value="1"/>
</dbReference>
<keyword evidence="7" id="KW-0808">Transferase</keyword>
<proteinExistence type="inferred from homology"/>
<keyword evidence="2" id="KW-0663">Pyridoxal phosphate</keyword>
<evidence type="ECO:0000256" key="3">
    <source>
        <dbReference type="ARBA" id="ARBA00023015"/>
    </source>
</evidence>
<comment type="caution">
    <text evidence="7">The sequence shown here is derived from an EMBL/GenBank/DDBJ whole genome shotgun (WGS) entry which is preliminary data.</text>
</comment>
<dbReference type="SUPFAM" id="SSF46785">
    <property type="entry name" value="Winged helix' DNA-binding domain"/>
    <property type="match status" value="1"/>
</dbReference>
<accession>A0ABP6Q0U2</accession>
<dbReference type="PROSITE" id="PS50949">
    <property type="entry name" value="HTH_GNTR"/>
    <property type="match status" value="1"/>
</dbReference>
<dbReference type="InterPro" id="IPR015424">
    <property type="entry name" value="PyrdxlP-dep_Trfase"/>
</dbReference>
<reference evidence="8" key="1">
    <citation type="journal article" date="2019" name="Int. J. Syst. Evol. Microbiol.">
        <title>The Global Catalogue of Microorganisms (GCM) 10K type strain sequencing project: providing services to taxonomists for standard genome sequencing and annotation.</title>
        <authorList>
            <consortium name="The Broad Institute Genomics Platform"/>
            <consortium name="The Broad Institute Genome Sequencing Center for Infectious Disease"/>
            <person name="Wu L."/>
            <person name="Ma J."/>
        </authorList>
    </citation>
    <scope>NUCLEOTIDE SEQUENCE [LARGE SCALE GENOMIC DNA]</scope>
    <source>
        <strain evidence="8">JCM 9377</strain>
    </source>
</reference>
<organism evidence="7 8">
    <name type="scientific">Actinocorallia longicatena</name>
    <dbReference type="NCBI Taxonomy" id="111803"/>
    <lineage>
        <taxon>Bacteria</taxon>
        <taxon>Bacillati</taxon>
        <taxon>Actinomycetota</taxon>
        <taxon>Actinomycetes</taxon>
        <taxon>Streptosporangiales</taxon>
        <taxon>Thermomonosporaceae</taxon>
        <taxon>Actinocorallia</taxon>
    </lineage>
</organism>